<evidence type="ECO:0000256" key="4">
    <source>
        <dbReference type="ARBA" id="ARBA00022692"/>
    </source>
</evidence>
<evidence type="ECO:0000256" key="9">
    <source>
        <dbReference type="SAM" id="Phobius"/>
    </source>
</evidence>
<keyword evidence="7 9" id="KW-0472">Membrane</keyword>
<evidence type="ECO:0000313" key="11">
    <source>
        <dbReference type="Proteomes" id="UP001596096"/>
    </source>
</evidence>
<keyword evidence="6 9" id="KW-1133">Transmembrane helix</keyword>
<feature type="transmembrane region" description="Helical" evidence="9">
    <location>
        <begin position="60"/>
        <end position="78"/>
    </location>
</feature>
<sequence>MTDFINNVLIPGAAGGATAGLFALAFVVMYRTTGVLNFAHGQLVMLMPLGVLVVSDLWGLPVVLGLVVAVLVLAAVVLMEERVAIRPFVQSGHAMPWILSTLGFSVVLAELMAIPYRAQPVRFPWGISAKAHDLGGIQVSWAEIAIVVAFILLVAALTIFDRRTTTGLRLRAVAQDKDGAAAIGISPGAASRLSALIAGGIAAITGLLIVSTQLVSPELGLTFLFNGFVAAAVGGLDSLHGVIAGGFIVGIVGQTAATYMGGNYVQIAMFSVLLVVYLTRPHGLFGRASVRAV</sequence>
<evidence type="ECO:0000256" key="1">
    <source>
        <dbReference type="ARBA" id="ARBA00004651"/>
    </source>
</evidence>
<keyword evidence="5" id="KW-0029">Amino-acid transport</keyword>
<dbReference type="InterPro" id="IPR052157">
    <property type="entry name" value="BCAA_transport_permease"/>
</dbReference>
<gene>
    <name evidence="10" type="ORF">ACFPUY_44400</name>
</gene>
<keyword evidence="4 9" id="KW-0812">Transmembrane</keyword>
<evidence type="ECO:0000256" key="6">
    <source>
        <dbReference type="ARBA" id="ARBA00022989"/>
    </source>
</evidence>
<keyword evidence="3" id="KW-1003">Cell membrane</keyword>
<feature type="transmembrane region" description="Helical" evidence="9">
    <location>
        <begin position="6"/>
        <end position="28"/>
    </location>
</feature>
<dbReference type="EMBL" id="JBHSNW010000055">
    <property type="protein sequence ID" value="MFC5822166.1"/>
    <property type="molecule type" value="Genomic_DNA"/>
</dbReference>
<keyword evidence="11" id="KW-1185">Reference proteome</keyword>
<protein>
    <submittedName>
        <fullName evidence="10">Branched-chain amino acid ABC transporter permease</fullName>
    </submittedName>
</protein>
<dbReference type="PANTHER" id="PTHR11795">
    <property type="entry name" value="BRANCHED-CHAIN AMINO ACID TRANSPORT SYSTEM PERMEASE PROTEIN LIVH"/>
    <property type="match status" value="1"/>
</dbReference>
<name>A0ABW1C974_9ACTN</name>
<comment type="caution">
    <text evidence="10">The sequence shown here is derived from an EMBL/GenBank/DDBJ whole genome shotgun (WGS) entry which is preliminary data.</text>
</comment>
<dbReference type="InterPro" id="IPR001851">
    <property type="entry name" value="ABC_transp_permease"/>
</dbReference>
<feature type="transmembrane region" description="Helical" evidence="9">
    <location>
        <begin position="264"/>
        <end position="280"/>
    </location>
</feature>
<evidence type="ECO:0000256" key="5">
    <source>
        <dbReference type="ARBA" id="ARBA00022970"/>
    </source>
</evidence>
<evidence type="ECO:0000256" key="2">
    <source>
        <dbReference type="ARBA" id="ARBA00022448"/>
    </source>
</evidence>
<organism evidence="10 11">
    <name type="scientific">Nonomuraea harbinensis</name>
    <dbReference type="NCBI Taxonomy" id="1286938"/>
    <lineage>
        <taxon>Bacteria</taxon>
        <taxon>Bacillati</taxon>
        <taxon>Actinomycetota</taxon>
        <taxon>Actinomycetes</taxon>
        <taxon>Streptosporangiales</taxon>
        <taxon>Streptosporangiaceae</taxon>
        <taxon>Nonomuraea</taxon>
    </lineage>
</organism>
<dbReference type="PANTHER" id="PTHR11795:SF450">
    <property type="entry name" value="ABC TRANSPORTER PERMEASE PROTEIN"/>
    <property type="match status" value="1"/>
</dbReference>
<evidence type="ECO:0000313" key="10">
    <source>
        <dbReference type="EMBL" id="MFC5822166.1"/>
    </source>
</evidence>
<evidence type="ECO:0000256" key="3">
    <source>
        <dbReference type="ARBA" id="ARBA00022475"/>
    </source>
</evidence>
<comment type="similarity">
    <text evidence="8">Belongs to the binding-protein-dependent transport system permease family. LivHM subfamily.</text>
</comment>
<accession>A0ABW1C974</accession>
<feature type="transmembrane region" description="Helical" evidence="9">
    <location>
        <begin position="138"/>
        <end position="160"/>
    </location>
</feature>
<proteinExistence type="inferred from homology"/>
<keyword evidence="2" id="KW-0813">Transport</keyword>
<comment type="subcellular location">
    <subcellularLocation>
        <location evidence="1">Cell membrane</location>
        <topology evidence="1">Multi-pass membrane protein</topology>
    </subcellularLocation>
</comment>
<feature type="transmembrane region" description="Helical" evidence="9">
    <location>
        <begin position="193"/>
        <end position="215"/>
    </location>
</feature>
<dbReference type="Pfam" id="PF02653">
    <property type="entry name" value="BPD_transp_2"/>
    <property type="match status" value="1"/>
</dbReference>
<evidence type="ECO:0000256" key="8">
    <source>
        <dbReference type="ARBA" id="ARBA00037998"/>
    </source>
</evidence>
<dbReference type="CDD" id="cd06582">
    <property type="entry name" value="TM_PBP1_LivH_like"/>
    <property type="match status" value="1"/>
</dbReference>
<reference evidence="11" key="1">
    <citation type="journal article" date="2019" name="Int. J. Syst. Evol. Microbiol.">
        <title>The Global Catalogue of Microorganisms (GCM) 10K type strain sequencing project: providing services to taxonomists for standard genome sequencing and annotation.</title>
        <authorList>
            <consortium name="The Broad Institute Genomics Platform"/>
            <consortium name="The Broad Institute Genome Sequencing Center for Infectious Disease"/>
            <person name="Wu L."/>
            <person name="Ma J."/>
        </authorList>
    </citation>
    <scope>NUCLEOTIDE SEQUENCE [LARGE SCALE GENOMIC DNA]</scope>
    <source>
        <strain evidence="11">CGMCC 4.7106</strain>
    </source>
</reference>
<feature type="transmembrane region" description="Helical" evidence="9">
    <location>
        <begin position="227"/>
        <end position="252"/>
    </location>
</feature>
<dbReference type="Proteomes" id="UP001596096">
    <property type="component" value="Unassembled WGS sequence"/>
</dbReference>
<dbReference type="RefSeq" id="WP_219545653.1">
    <property type="nucleotide sequence ID" value="NZ_JAHKRN010000017.1"/>
</dbReference>
<feature type="transmembrane region" description="Helical" evidence="9">
    <location>
        <begin position="98"/>
        <end position="118"/>
    </location>
</feature>
<evidence type="ECO:0000256" key="7">
    <source>
        <dbReference type="ARBA" id="ARBA00023136"/>
    </source>
</evidence>